<dbReference type="STRING" id="1817821.A2717_00935"/>
<reference evidence="1 2" key="1">
    <citation type="journal article" date="2016" name="Nat. Commun.">
        <title>Thousands of microbial genomes shed light on interconnected biogeochemical processes in an aquifer system.</title>
        <authorList>
            <person name="Anantharaman K."/>
            <person name="Brown C.T."/>
            <person name="Hug L.A."/>
            <person name="Sharon I."/>
            <person name="Castelle C.J."/>
            <person name="Probst A.J."/>
            <person name="Thomas B.C."/>
            <person name="Singh A."/>
            <person name="Wilkins M.J."/>
            <person name="Karaoz U."/>
            <person name="Brodie E.L."/>
            <person name="Williams K.H."/>
            <person name="Hubbard S.S."/>
            <person name="Banfield J.F."/>
        </authorList>
    </citation>
    <scope>NUCLEOTIDE SEQUENCE [LARGE SCALE GENOMIC DNA]</scope>
</reference>
<dbReference type="EMBL" id="MFEH01000002">
    <property type="protein sequence ID" value="OGE74082.1"/>
    <property type="molecule type" value="Genomic_DNA"/>
</dbReference>
<comment type="caution">
    <text evidence="1">The sequence shown here is derived from an EMBL/GenBank/DDBJ whole genome shotgun (WGS) entry which is preliminary data.</text>
</comment>
<accession>A0A1F5N963</accession>
<evidence type="ECO:0000313" key="2">
    <source>
        <dbReference type="Proteomes" id="UP000177610"/>
    </source>
</evidence>
<name>A0A1F5N963_9BACT</name>
<gene>
    <name evidence="1" type="ORF">A2717_00935</name>
</gene>
<dbReference type="Proteomes" id="UP000177610">
    <property type="component" value="Unassembled WGS sequence"/>
</dbReference>
<dbReference type="AlphaFoldDB" id="A0A1F5N963"/>
<proteinExistence type="predicted"/>
<sequence length="81" mass="9108">MSTNIPGQRFLSRGTVLLREKGRNIDIWLAGEWRRYDGTMQDYEVIDRDAALNLLTVTMRPPCSLQMAESLLDAAPIAVSV</sequence>
<organism evidence="1 2">
    <name type="scientific">Candidatus Doudnabacteria bacterium RIFCSPHIGHO2_01_FULL_41_86</name>
    <dbReference type="NCBI Taxonomy" id="1817821"/>
    <lineage>
        <taxon>Bacteria</taxon>
        <taxon>Candidatus Doudnaibacteriota</taxon>
    </lineage>
</organism>
<evidence type="ECO:0000313" key="1">
    <source>
        <dbReference type="EMBL" id="OGE74082.1"/>
    </source>
</evidence>
<protein>
    <submittedName>
        <fullName evidence="1">Uncharacterized protein</fullName>
    </submittedName>
</protein>